<comment type="caution">
    <text evidence="2">The sequence shown here is derived from an EMBL/GenBank/DDBJ whole genome shotgun (WGS) entry which is preliminary data.</text>
</comment>
<dbReference type="InterPro" id="IPR005122">
    <property type="entry name" value="Uracil-DNA_glycosylase-like"/>
</dbReference>
<protein>
    <submittedName>
        <fullName evidence="2">DNA-deoxyinosine glycosylase</fullName>
        <ecNumber evidence="2">3.2.2.15</ecNumber>
    </submittedName>
</protein>
<organism evidence="2 3">
    <name type="scientific">Candidatus Merdibacter merdavium</name>
    <dbReference type="NCBI Taxonomy" id="2838692"/>
    <lineage>
        <taxon>Bacteria</taxon>
        <taxon>Bacillati</taxon>
        <taxon>Bacillota</taxon>
        <taxon>Erysipelotrichia</taxon>
        <taxon>Erysipelotrichales</taxon>
        <taxon>Erysipelotrichaceae</taxon>
        <taxon>Merdibacter</taxon>
    </lineage>
</organism>
<dbReference type="EC" id="3.2.2.15" evidence="2"/>
<dbReference type="CDD" id="cd10032">
    <property type="entry name" value="UDG-F6_HDG"/>
    <property type="match status" value="1"/>
</dbReference>
<feature type="domain" description="Uracil-DNA glycosylase-like" evidence="1">
    <location>
        <begin position="10"/>
        <end position="155"/>
    </location>
</feature>
<name>A0A9D2NTI6_9FIRM</name>
<proteinExistence type="predicted"/>
<evidence type="ECO:0000313" key="2">
    <source>
        <dbReference type="EMBL" id="HJC37256.1"/>
    </source>
</evidence>
<gene>
    <name evidence="2" type="ORF">H9702_09050</name>
</gene>
<dbReference type="SUPFAM" id="SSF52141">
    <property type="entry name" value="Uracil-DNA glycosylase-like"/>
    <property type="match status" value="1"/>
</dbReference>
<dbReference type="Gene3D" id="3.40.470.10">
    <property type="entry name" value="Uracil-DNA glycosylase-like domain"/>
    <property type="match status" value="1"/>
</dbReference>
<dbReference type="InterPro" id="IPR036895">
    <property type="entry name" value="Uracil-DNA_glycosylase-like_sf"/>
</dbReference>
<dbReference type="Proteomes" id="UP000823896">
    <property type="component" value="Unassembled WGS sequence"/>
</dbReference>
<dbReference type="Pfam" id="PF03167">
    <property type="entry name" value="UDG"/>
    <property type="match status" value="1"/>
</dbReference>
<evidence type="ECO:0000259" key="1">
    <source>
        <dbReference type="Pfam" id="PF03167"/>
    </source>
</evidence>
<dbReference type="NCBIfam" id="TIGR04274">
    <property type="entry name" value="hypoxanDNAglyco"/>
    <property type="match status" value="1"/>
</dbReference>
<dbReference type="InterPro" id="IPR026353">
    <property type="entry name" value="Hypoxan-DNA_Glyclase"/>
</dbReference>
<sequence length="161" mass="18662">MLIGFDPIIADAPRVLILGSMPSVTSLEKQEYYGYRHNRFWKIMRACFDMPIENYAQKQKIIRSHHLILWDVIHACEREGSLDSSIRKEVVNPIDVLVDTYPTLHTVICNGKKSESLYQKHFSALPLRQIYLPSTSNANRTIKEEALFQQWITALRESLAE</sequence>
<dbReference type="AlphaFoldDB" id="A0A9D2NTI6"/>
<keyword evidence="2" id="KW-0378">Hydrolase</keyword>
<dbReference type="GO" id="GO:0033958">
    <property type="term" value="F:DNA-deoxyinosine glycosylase activity"/>
    <property type="evidence" value="ECO:0007669"/>
    <property type="project" value="UniProtKB-EC"/>
</dbReference>
<reference evidence="2" key="1">
    <citation type="journal article" date="2021" name="PeerJ">
        <title>Extensive microbial diversity within the chicken gut microbiome revealed by metagenomics and culture.</title>
        <authorList>
            <person name="Gilroy R."/>
            <person name="Ravi A."/>
            <person name="Getino M."/>
            <person name="Pursley I."/>
            <person name="Horton D.L."/>
            <person name="Alikhan N.F."/>
            <person name="Baker D."/>
            <person name="Gharbi K."/>
            <person name="Hall N."/>
            <person name="Watson M."/>
            <person name="Adriaenssens E.M."/>
            <person name="Foster-Nyarko E."/>
            <person name="Jarju S."/>
            <person name="Secka A."/>
            <person name="Antonio M."/>
            <person name="Oren A."/>
            <person name="Chaudhuri R.R."/>
            <person name="La Ragione R."/>
            <person name="Hildebrand F."/>
            <person name="Pallen M.J."/>
        </authorList>
    </citation>
    <scope>NUCLEOTIDE SEQUENCE</scope>
    <source>
        <strain evidence="2">CHK187-11901</strain>
    </source>
</reference>
<keyword evidence="2" id="KW-0326">Glycosidase</keyword>
<reference evidence="2" key="2">
    <citation type="submission" date="2021-04" db="EMBL/GenBank/DDBJ databases">
        <authorList>
            <person name="Gilroy R."/>
        </authorList>
    </citation>
    <scope>NUCLEOTIDE SEQUENCE</scope>
    <source>
        <strain evidence="2">CHK187-11901</strain>
    </source>
</reference>
<dbReference type="EMBL" id="DWWM01000056">
    <property type="protein sequence ID" value="HJC37256.1"/>
    <property type="molecule type" value="Genomic_DNA"/>
</dbReference>
<evidence type="ECO:0000313" key="3">
    <source>
        <dbReference type="Proteomes" id="UP000823896"/>
    </source>
</evidence>
<accession>A0A9D2NTI6</accession>